<dbReference type="AlphaFoldDB" id="A0A850H8Z6"/>
<dbReference type="Gene3D" id="3.40.50.10090">
    <property type="match status" value="2"/>
</dbReference>
<dbReference type="Pfam" id="PF02602">
    <property type="entry name" value="HEM4"/>
    <property type="match status" value="1"/>
</dbReference>
<protein>
    <submittedName>
        <fullName evidence="2">Uroporphyrinogen-III synthase</fullName>
    </submittedName>
</protein>
<keyword evidence="3" id="KW-1185">Reference proteome</keyword>
<gene>
    <name evidence="2" type="ORF">HUV48_00825</name>
</gene>
<dbReference type="RefSeq" id="WP_176265885.1">
    <property type="nucleotide sequence ID" value="NZ_JABWGV010000001.1"/>
</dbReference>
<organism evidence="2 3">
    <name type="scientific">Qipengyuania atrilutea</name>
    <dbReference type="NCBI Taxonomy" id="2744473"/>
    <lineage>
        <taxon>Bacteria</taxon>
        <taxon>Pseudomonadati</taxon>
        <taxon>Pseudomonadota</taxon>
        <taxon>Alphaproteobacteria</taxon>
        <taxon>Sphingomonadales</taxon>
        <taxon>Erythrobacteraceae</taxon>
        <taxon>Qipengyuania</taxon>
    </lineage>
</organism>
<dbReference type="EMBL" id="JABWGV010000001">
    <property type="protein sequence ID" value="NVD43559.1"/>
    <property type="molecule type" value="Genomic_DNA"/>
</dbReference>
<evidence type="ECO:0000313" key="2">
    <source>
        <dbReference type="EMBL" id="NVD43559.1"/>
    </source>
</evidence>
<dbReference type="SUPFAM" id="SSF69618">
    <property type="entry name" value="HemD-like"/>
    <property type="match status" value="1"/>
</dbReference>
<proteinExistence type="predicted"/>
<evidence type="ECO:0000313" key="3">
    <source>
        <dbReference type="Proteomes" id="UP000561438"/>
    </source>
</evidence>
<reference evidence="2 3" key="1">
    <citation type="submission" date="2020-06" db="EMBL/GenBank/DDBJ databases">
        <title>Altererythrobacter sp. HHU K3-1.</title>
        <authorList>
            <person name="Zhang D."/>
            <person name="Xue H."/>
        </authorList>
    </citation>
    <scope>NUCLEOTIDE SEQUENCE [LARGE SCALE GENOMIC DNA]</scope>
    <source>
        <strain evidence="2 3">HHU K3-1</strain>
    </source>
</reference>
<feature type="domain" description="Tetrapyrrole biosynthesis uroporphyrinogen III synthase" evidence="1">
    <location>
        <begin position="19"/>
        <end position="219"/>
    </location>
</feature>
<dbReference type="CDD" id="cd06578">
    <property type="entry name" value="HemD"/>
    <property type="match status" value="1"/>
</dbReference>
<dbReference type="InterPro" id="IPR036108">
    <property type="entry name" value="4pyrrol_syn_uPrphyn_synt_sf"/>
</dbReference>
<sequence length="230" mass="23998">MSLPLVIIRGEPSASRTLAAARDAGIDARAFPLFEAQALPWEPADPARYDALLIGSANAVRHGGSALADLKRLPVYAVGQATAAAAREAGFDIAHVGSGGLQNVLDRLGSEPPLRLLRLAGEKHVPLTPPARTRMDTRIVYRIDDKPFPSALTGMLKDGAVAALHSAEAALHFRSECERAELDLSRIALFVIGPRVAAAAGPGWASVNSASTPDDTALLALAQGMCQTAA</sequence>
<evidence type="ECO:0000259" key="1">
    <source>
        <dbReference type="Pfam" id="PF02602"/>
    </source>
</evidence>
<comment type="caution">
    <text evidence="2">The sequence shown here is derived from an EMBL/GenBank/DDBJ whole genome shotgun (WGS) entry which is preliminary data.</text>
</comment>
<accession>A0A850H8Z6</accession>
<dbReference type="Proteomes" id="UP000561438">
    <property type="component" value="Unassembled WGS sequence"/>
</dbReference>
<dbReference type="InterPro" id="IPR003754">
    <property type="entry name" value="4pyrrol_synth_uPrphyn_synth"/>
</dbReference>
<dbReference type="GO" id="GO:0004852">
    <property type="term" value="F:uroporphyrinogen-III synthase activity"/>
    <property type="evidence" value="ECO:0007669"/>
    <property type="project" value="InterPro"/>
</dbReference>
<dbReference type="GO" id="GO:0033014">
    <property type="term" value="P:tetrapyrrole biosynthetic process"/>
    <property type="evidence" value="ECO:0007669"/>
    <property type="project" value="InterPro"/>
</dbReference>
<name>A0A850H8Z6_9SPHN</name>